<dbReference type="EMBL" id="SRXT01000007">
    <property type="protein sequence ID" value="TGX50290.1"/>
    <property type="molecule type" value="Genomic_DNA"/>
</dbReference>
<evidence type="ECO:0000313" key="2">
    <source>
        <dbReference type="EMBL" id="TGX50290.1"/>
    </source>
</evidence>
<organism evidence="2 3">
    <name type="scientific">Sphingomonas gei</name>
    <dbReference type="NCBI Taxonomy" id="1395960"/>
    <lineage>
        <taxon>Bacteria</taxon>
        <taxon>Pseudomonadati</taxon>
        <taxon>Pseudomonadota</taxon>
        <taxon>Alphaproteobacteria</taxon>
        <taxon>Sphingomonadales</taxon>
        <taxon>Sphingomonadaceae</taxon>
        <taxon>Sphingomonas</taxon>
    </lineage>
</organism>
<evidence type="ECO:0000256" key="1">
    <source>
        <dbReference type="SAM" id="MobiDB-lite"/>
    </source>
</evidence>
<comment type="caution">
    <text evidence="2">The sequence shown here is derived from an EMBL/GenBank/DDBJ whole genome shotgun (WGS) entry which is preliminary data.</text>
</comment>
<reference evidence="2 3" key="1">
    <citation type="submission" date="2019-04" db="EMBL/GenBank/DDBJ databases">
        <title>Sphingomonas psychrotolerans sp. nov., isolated from soil in the Tianshan Mountains, Xinjiang, China.</title>
        <authorList>
            <person name="Luo Y."/>
            <person name="Sheng H."/>
        </authorList>
    </citation>
    <scope>NUCLEOTIDE SEQUENCE [LARGE SCALE GENOMIC DNA]</scope>
    <source>
        <strain evidence="2 3">ZFGT-11</strain>
    </source>
</reference>
<evidence type="ECO:0000313" key="3">
    <source>
        <dbReference type="Proteomes" id="UP000306147"/>
    </source>
</evidence>
<accession>A0A4S1X5N8</accession>
<proteinExistence type="predicted"/>
<protein>
    <submittedName>
        <fullName evidence="2">DUF2384 domain-containing protein</fullName>
    </submittedName>
</protein>
<gene>
    <name evidence="2" type="ORF">E5A73_17895</name>
</gene>
<feature type="compositionally biased region" description="Basic residues" evidence="1">
    <location>
        <begin position="1"/>
        <end position="11"/>
    </location>
</feature>
<feature type="compositionally biased region" description="Basic and acidic residues" evidence="1">
    <location>
        <begin position="12"/>
        <end position="25"/>
    </location>
</feature>
<name>A0A4S1X5N8_9SPHN</name>
<dbReference type="OrthoDB" id="7473598at2"/>
<dbReference type="AlphaFoldDB" id="A0A4S1X5N8"/>
<keyword evidence="3" id="KW-1185">Reference proteome</keyword>
<feature type="region of interest" description="Disordered" evidence="1">
    <location>
        <begin position="1"/>
        <end position="25"/>
    </location>
</feature>
<sequence>MRSHTLNKQFRKRFDSPRLSAEEAARQGRAAQLAWEKMPEPGAAVAFLNTHDEGLGGRPIDLAVASDAGLRAVEEAIAARDA</sequence>
<dbReference type="Proteomes" id="UP000306147">
    <property type="component" value="Unassembled WGS sequence"/>
</dbReference>